<dbReference type="AlphaFoldDB" id="A0AAX1M463"/>
<accession>A0AAX1M463</accession>
<dbReference type="RefSeq" id="WP_075630753.1">
    <property type="nucleotide sequence ID" value="NZ_CP049089.1"/>
</dbReference>
<dbReference type="EMBL" id="CP071491">
    <property type="protein sequence ID" value="QSX16890.1"/>
    <property type="molecule type" value="Genomic_DNA"/>
</dbReference>
<evidence type="ECO:0000313" key="2">
    <source>
        <dbReference type="Proteomes" id="UP000662736"/>
    </source>
</evidence>
<evidence type="ECO:0000313" key="1">
    <source>
        <dbReference type="EMBL" id="QSX16890.1"/>
    </source>
</evidence>
<gene>
    <name evidence="1" type="ORF">J1G54_11365</name>
</gene>
<organism evidence="1 2">
    <name type="scientific">Glaesserella parasuis</name>
    <name type="common">Haemophilus parasuis</name>
    <dbReference type="NCBI Taxonomy" id="738"/>
    <lineage>
        <taxon>Bacteria</taxon>
        <taxon>Pseudomonadati</taxon>
        <taxon>Pseudomonadota</taxon>
        <taxon>Gammaproteobacteria</taxon>
        <taxon>Pasteurellales</taxon>
        <taxon>Pasteurellaceae</taxon>
        <taxon>Glaesserella</taxon>
    </lineage>
</organism>
<proteinExistence type="predicted"/>
<sequence>MTVGRKITVLLPTFKGSSDELKHLFFILTDPCTDYEFDRNEMLLLVNCSSIVPNKPYDDTCILHIGDHPFIVKDSYIYYKEMRIESLLNIQRGIEEKRFIKKEIINDELYQRILTGAFQSRKSERKYLRFLKGAISQGTCLDIFNINDTTTE</sequence>
<dbReference type="Proteomes" id="UP000662736">
    <property type="component" value="Chromosome"/>
</dbReference>
<protein>
    <submittedName>
        <fullName evidence="1">Terminase</fullName>
    </submittedName>
</protein>
<reference evidence="1" key="1">
    <citation type="submission" date="2021-03" db="EMBL/GenBank/DDBJ databases">
        <title>Characterization of a novel Integrative Conjugative Element in Glaesserella parasuis.</title>
        <authorList>
            <person name="Hu G."/>
            <person name="Sun H."/>
        </authorList>
    </citation>
    <scope>NUCLEOTIDE SEQUENCE</scope>
    <source>
        <strain evidence="1">GHP1807</strain>
    </source>
</reference>
<name>A0AAX1M463_GLAPU</name>